<dbReference type="InterPro" id="IPR015422">
    <property type="entry name" value="PyrdxlP-dep_Trfase_small"/>
</dbReference>
<proteinExistence type="inferred from homology"/>
<evidence type="ECO:0000313" key="4">
    <source>
        <dbReference type="EMBL" id="KAK0538614.1"/>
    </source>
</evidence>
<evidence type="ECO:0000313" key="5">
    <source>
        <dbReference type="Proteomes" id="UP001176521"/>
    </source>
</evidence>
<dbReference type="InterPro" id="IPR015421">
    <property type="entry name" value="PyrdxlP-dep_Trfase_major"/>
</dbReference>
<dbReference type="Pfam" id="PF00155">
    <property type="entry name" value="Aminotran_1_2"/>
    <property type="match status" value="1"/>
</dbReference>
<dbReference type="EMBL" id="JAPDMQ010000042">
    <property type="protein sequence ID" value="KAK0538614.1"/>
    <property type="molecule type" value="Genomic_DNA"/>
</dbReference>
<dbReference type="GO" id="GO:0030170">
    <property type="term" value="F:pyridoxal phosphate binding"/>
    <property type="evidence" value="ECO:0007669"/>
    <property type="project" value="InterPro"/>
</dbReference>
<reference evidence="4" key="1">
    <citation type="journal article" date="2023" name="PhytoFront">
        <title>Draft Genome Resources of Seven Strains of Tilletia horrida, Causal Agent of Kernel Smut of Rice.</title>
        <authorList>
            <person name="Khanal S."/>
            <person name="Antony Babu S."/>
            <person name="Zhou X.G."/>
        </authorList>
    </citation>
    <scope>NUCLEOTIDE SEQUENCE</scope>
    <source>
        <strain evidence="4">TX3</strain>
    </source>
</reference>
<name>A0AAN6GG19_9BASI</name>
<keyword evidence="2" id="KW-0663">Pyridoxal phosphate</keyword>
<dbReference type="InterPro" id="IPR004839">
    <property type="entry name" value="Aminotransferase_I/II_large"/>
</dbReference>
<organism evidence="4 5">
    <name type="scientific">Tilletia horrida</name>
    <dbReference type="NCBI Taxonomy" id="155126"/>
    <lineage>
        <taxon>Eukaryota</taxon>
        <taxon>Fungi</taxon>
        <taxon>Dikarya</taxon>
        <taxon>Basidiomycota</taxon>
        <taxon>Ustilaginomycotina</taxon>
        <taxon>Exobasidiomycetes</taxon>
        <taxon>Tilletiales</taxon>
        <taxon>Tilletiaceae</taxon>
        <taxon>Tilletia</taxon>
    </lineage>
</organism>
<comment type="similarity">
    <text evidence="1">Belongs to the class-I pyridoxal-phosphate-dependent aminotransferase family.</text>
</comment>
<dbReference type="PROSITE" id="PS00105">
    <property type="entry name" value="AA_TRANSFER_CLASS_1"/>
    <property type="match status" value="1"/>
</dbReference>
<dbReference type="InterPro" id="IPR015424">
    <property type="entry name" value="PyrdxlP-dep_Trfase"/>
</dbReference>
<dbReference type="CDD" id="cd00609">
    <property type="entry name" value="AAT_like"/>
    <property type="match status" value="1"/>
</dbReference>
<dbReference type="AlphaFoldDB" id="A0AAN6GG19"/>
<dbReference type="Proteomes" id="UP001176521">
    <property type="component" value="Unassembled WGS sequence"/>
</dbReference>
<dbReference type="Gene3D" id="3.90.1150.10">
    <property type="entry name" value="Aspartate Aminotransferase, domain 1"/>
    <property type="match status" value="1"/>
</dbReference>
<gene>
    <name evidence="4" type="ORF">OC842_001246</name>
</gene>
<evidence type="ECO:0000256" key="2">
    <source>
        <dbReference type="ARBA" id="ARBA00022898"/>
    </source>
</evidence>
<dbReference type="InterPro" id="IPR004838">
    <property type="entry name" value="NHTrfase_class1_PyrdxlP-BS"/>
</dbReference>
<comment type="caution">
    <text evidence="4">The sequence shown here is derived from an EMBL/GenBank/DDBJ whole genome shotgun (WGS) entry which is preliminary data.</text>
</comment>
<evidence type="ECO:0000259" key="3">
    <source>
        <dbReference type="Pfam" id="PF00155"/>
    </source>
</evidence>
<dbReference type="Gene3D" id="3.40.640.10">
    <property type="entry name" value="Type I PLP-dependent aspartate aminotransferase-like (Major domain)"/>
    <property type="match status" value="1"/>
</dbReference>
<keyword evidence="5" id="KW-1185">Reference proteome</keyword>
<dbReference type="PANTHER" id="PTHR43510">
    <property type="entry name" value="AMINOTRANSFERASE FUNCTION, HYPOTHETICAL (EUROFUNG)"/>
    <property type="match status" value="1"/>
</dbReference>
<dbReference type="SUPFAM" id="SSF53383">
    <property type="entry name" value="PLP-dependent transferases"/>
    <property type="match status" value="1"/>
</dbReference>
<sequence length="386" mass="42274">MVFFAPFGVEEWMDEWQPRCEWDLAETCCSSLTVQEVLDFAGKDLSELPKKRLVYGDIPGSVALRTHIASLYDAAAGIGADNVLVTQGAIGANFLVLLSLVGAGTPVVVAHPTYQQLYDAPKAFGGKVTLWKQTSDQDWRHEVDKLVPLLTRETALVVINNPKNPTGTHMSKAELEGVVKAVKEHASPECIILSDEVYSPLFHSLGPGQEAPPSMLQVAAELGYKNVIATGSLSKAYALAGLRVGWIASPRTDLLKLFSDTRNYNVISVSGLDDYIASIALEPQTRKKIMQRNIELATGNRTRLESFLKETGLRWIPTTSGTTALIELPTGTNDVDFCRRLAKQEKVLLCPGSYFDYPGWVRLGYVNSADEIEGGLKRLKSFLSSL</sequence>
<feature type="domain" description="Aminotransferase class I/classII large" evidence="3">
    <location>
        <begin position="46"/>
        <end position="378"/>
    </location>
</feature>
<dbReference type="GO" id="GO:0003824">
    <property type="term" value="F:catalytic activity"/>
    <property type="evidence" value="ECO:0007669"/>
    <property type="project" value="InterPro"/>
</dbReference>
<evidence type="ECO:0000256" key="1">
    <source>
        <dbReference type="ARBA" id="ARBA00007441"/>
    </source>
</evidence>
<accession>A0AAN6GG19</accession>
<protein>
    <recommendedName>
        <fullName evidence="3">Aminotransferase class I/classII large domain-containing protein</fullName>
    </recommendedName>
</protein>
<dbReference type="PANTHER" id="PTHR43510:SF1">
    <property type="entry name" value="AMINOTRANSFERASE FUNCTION, HYPOTHETICAL (EUROFUNG)"/>
    <property type="match status" value="1"/>
</dbReference>